<dbReference type="PROSITE" id="PS50885">
    <property type="entry name" value="HAMP"/>
    <property type="match status" value="6"/>
</dbReference>
<dbReference type="RefSeq" id="WP_379905830.1">
    <property type="nucleotide sequence ID" value="NZ_JBHRTR010000048.1"/>
</dbReference>
<feature type="domain" description="HAMP" evidence="3">
    <location>
        <begin position="378"/>
        <end position="430"/>
    </location>
</feature>
<dbReference type="EMBL" id="JBHRTR010000048">
    <property type="protein sequence ID" value="MFC3230556.1"/>
    <property type="molecule type" value="Genomic_DNA"/>
</dbReference>
<reference evidence="5" key="1">
    <citation type="journal article" date="2019" name="Int. J. Syst. Evol. Microbiol.">
        <title>The Global Catalogue of Microorganisms (GCM) 10K type strain sequencing project: providing services to taxonomists for standard genome sequencing and annotation.</title>
        <authorList>
            <consortium name="The Broad Institute Genomics Platform"/>
            <consortium name="The Broad Institute Genome Sequencing Center for Infectious Disease"/>
            <person name="Wu L."/>
            <person name="Ma J."/>
        </authorList>
    </citation>
    <scope>NUCLEOTIDE SEQUENCE [LARGE SCALE GENOMIC DNA]</scope>
    <source>
        <strain evidence="5">KCTC 42964</strain>
    </source>
</reference>
<dbReference type="InterPro" id="IPR003660">
    <property type="entry name" value="HAMP_dom"/>
</dbReference>
<dbReference type="Pfam" id="PF18947">
    <property type="entry name" value="HAMP_2"/>
    <property type="match status" value="1"/>
</dbReference>
<feature type="domain" description="HAMP" evidence="3">
    <location>
        <begin position="286"/>
        <end position="338"/>
    </location>
</feature>
<evidence type="ECO:0000313" key="5">
    <source>
        <dbReference type="Proteomes" id="UP001595528"/>
    </source>
</evidence>
<feature type="domain" description="HAMP" evidence="3">
    <location>
        <begin position="562"/>
        <end position="610"/>
    </location>
</feature>
<keyword evidence="2" id="KW-0902">Two-component regulatory system</keyword>
<proteinExistence type="predicted"/>
<evidence type="ECO:0000313" key="4">
    <source>
        <dbReference type="EMBL" id="MFC3230556.1"/>
    </source>
</evidence>
<keyword evidence="1" id="KW-0597">Phosphoprotein</keyword>
<sequence length="613" mass="65006">MEAAVAQPLTDRQVLKALRAFRKGDFSARLPTGYDGIDGEIAETFNDVVELNQRLMKELSRLSTSVGKEGKTSQRAELTDARGGWQTSIDSVNSLVSDMAYPTAEVARVIGAVAKGDLSQTVELNIDGRPLRGEFLRIGKIVNTMVGQLSSFASEVTRVAREVGTEGKLGGQADVKGVAGTWKDLTDNVNLMATNLTGQVRNIAEVTTAVANGDLSKKITVDVKGEILELKDTINTMVDQLSSFASEVTRVAREVGTEGKLGGQANVRGVAGTWKDLTDNVNLMATNLTGQVRNIAEVTTAVANGDLSKKITVDVKGEILELKDTINTMVDQLSSFASEVSRVAREVGTEGKLGGQADVKGVAGTWKDLTDNVNAMATNLTGQVRNIAEVTTAVARGDLSKKITVDVKGEILELKDTINTMVDQLSSFASEVSRVAREVGTEGKLGGQADVKGVAGTWKDLTDNVNAMATNLTGQVRNIAEVTTAVANGDLSKKITVDVQGEILELKNTINTMVDQLSSFASEVSRVAREVGTEGKLGGQADVQGVAGTWKDLTDNVNAMATNLTGQVRNIAEVTTAVARGDLSKKITVDVKGEILELKDTINTMVDQLSSFA</sequence>
<dbReference type="Gene3D" id="1.20.120.1530">
    <property type="match status" value="4"/>
</dbReference>
<dbReference type="PANTHER" id="PTHR45339">
    <property type="entry name" value="HYBRID SIGNAL TRANSDUCTION HISTIDINE KINASE J"/>
    <property type="match status" value="1"/>
</dbReference>
<dbReference type="SMART" id="SM00304">
    <property type="entry name" value="HAMP"/>
    <property type="match status" value="7"/>
</dbReference>
<evidence type="ECO:0000256" key="1">
    <source>
        <dbReference type="ARBA" id="ARBA00022553"/>
    </source>
</evidence>
<keyword evidence="5" id="KW-1185">Reference proteome</keyword>
<gene>
    <name evidence="4" type="ORF">ACFOGJ_25130</name>
</gene>
<accession>A0ABV7L825</accession>
<evidence type="ECO:0000256" key="2">
    <source>
        <dbReference type="ARBA" id="ARBA00023012"/>
    </source>
</evidence>
<dbReference type="Pfam" id="PF00672">
    <property type="entry name" value="HAMP"/>
    <property type="match status" value="5"/>
</dbReference>
<dbReference type="SUPFAM" id="SSF58104">
    <property type="entry name" value="Methyl-accepting chemotaxis protein (MCP) signaling domain"/>
    <property type="match status" value="2"/>
</dbReference>
<protein>
    <submittedName>
        <fullName evidence="4">HAMP domain-containing protein</fullName>
    </submittedName>
</protein>
<dbReference type="CDD" id="cd06225">
    <property type="entry name" value="HAMP"/>
    <property type="match status" value="6"/>
</dbReference>
<organism evidence="4 5">
    <name type="scientific">Marinibaculum pumilum</name>
    <dbReference type="NCBI Taxonomy" id="1766165"/>
    <lineage>
        <taxon>Bacteria</taxon>
        <taxon>Pseudomonadati</taxon>
        <taxon>Pseudomonadota</taxon>
        <taxon>Alphaproteobacteria</taxon>
        <taxon>Rhodospirillales</taxon>
        <taxon>Rhodospirillaceae</taxon>
        <taxon>Marinibaculum</taxon>
    </lineage>
</organism>
<dbReference type="PANTHER" id="PTHR45339:SF1">
    <property type="entry name" value="HYBRID SIGNAL TRANSDUCTION HISTIDINE KINASE J"/>
    <property type="match status" value="1"/>
</dbReference>
<evidence type="ECO:0000259" key="3">
    <source>
        <dbReference type="PROSITE" id="PS50885"/>
    </source>
</evidence>
<feature type="non-terminal residue" evidence="4">
    <location>
        <position position="613"/>
    </location>
</feature>
<feature type="domain" description="HAMP" evidence="3">
    <location>
        <begin position="194"/>
        <end position="246"/>
    </location>
</feature>
<name>A0ABV7L825_9PROT</name>
<feature type="domain" description="HAMP" evidence="3">
    <location>
        <begin position="102"/>
        <end position="154"/>
    </location>
</feature>
<feature type="domain" description="HAMP" evidence="3">
    <location>
        <begin position="470"/>
        <end position="522"/>
    </location>
</feature>
<comment type="caution">
    <text evidence="4">The sequence shown here is derived from an EMBL/GenBank/DDBJ whole genome shotgun (WGS) entry which is preliminary data.</text>
</comment>
<dbReference type="Proteomes" id="UP001595528">
    <property type="component" value="Unassembled WGS sequence"/>
</dbReference>